<dbReference type="Proteomes" id="UP000655751">
    <property type="component" value="Unassembled WGS sequence"/>
</dbReference>
<evidence type="ECO:0000313" key="1">
    <source>
        <dbReference type="EMBL" id="MBH0781348.1"/>
    </source>
</evidence>
<comment type="caution">
    <text evidence="1">The sequence shown here is derived from an EMBL/GenBank/DDBJ whole genome shotgun (WGS) entry which is preliminary data.</text>
</comment>
<proteinExistence type="predicted"/>
<protein>
    <submittedName>
        <fullName evidence="1">AAA family ATPase</fullName>
    </submittedName>
</protein>
<dbReference type="RefSeq" id="WP_196153624.1">
    <property type="nucleotide sequence ID" value="NZ_JADMLG010000023.1"/>
</dbReference>
<dbReference type="EMBL" id="JADMLG010000023">
    <property type="protein sequence ID" value="MBH0781348.1"/>
    <property type="molecule type" value="Genomic_DNA"/>
</dbReference>
<evidence type="ECO:0000313" key="2">
    <source>
        <dbReference type="Proteomes" id="UP000655751"/>
    </source>
</evidence>
<dbReference type="InterPro" id="IPR027417">
    <property type="entry name" value="P-loop_NTPase"/>
</dbReference>
<accession>A0A931IIR5</accession>
<gene>
    <name evidence="1" type="ORF">IT779_34255</name>
</gene>
<sequence>MSESTVAMRHIETDFSDAAIMAPHFARMFRTDGFLVASFGVKPGAIQKYPNTREGYGRLYADAAEAETRGRSSFFNGGVWSEVGRTLNSRTATPAQEQHVLWVDIDADKNPNWDLLNRLQRKGCLIINSGSLGNQHVWFIIEDAMAPDTWQEMNTALTRAVGADHKDNVHSWLRLPEMKSFKPVHGPDGRKVEIYDIREGTWGLDEFKRAIGYKPVSRPGGVKRWNDARNGPIAPETGKQRALPAAVRCVNPGSYDDKSAGWWQFWRLCAEHGVSKERAKAYTIDHEDFPRRWDDANLDKQIHKAYAEESAVSTPAAPTKAKRARRTEWGLDDLMRAKFPKLRFIASGLLTEGLALVVAAPKTGKSFWLLDLSLAVAQGKRVFESIDTTPGEVLYLSLEGGGGRSLQSRVKTLVSGDELEPLHPIHFKTEWPNMNDGGIGALDEWLADHPECSLVVIDTLAAFKGEPRAGRVDPFAADYGPAKELSDLAHTHSCAIVVAHHDRKAEAEDYVDSISGTKGLTAAADVLIVLRRPRNKPVGKMFLVAREMESAEWLVAFEDGRWRITDQAEVEAGRGTAKGTVLKALGHDVLTAEQVYERVQAWDRTMTLGNVRTTLSRLAKVQQVNHSKPDGTYERV</sequence>
<dbReference type="AlphaFoldDB" id="A0A931IIR5"/>
<name>A0A931IIR5_9NOCA</name>
<dbReference type="Pfam" id="PF13481">
    <property type="entry name" value="AAA_25"/>
    <property type="match status" value="1"/>
</dbReference>
<dbReference type="Gene3D" id="3.40.50.300">
    <property type="entry name" value="P-loop containing nucleotide triphosphate hydrolases"/>
    <property type="match status" value="1"/>
</dbReference>
<dbReference type="Gene3D" id="3.30.70.1790">
    <property type="entry name" value="RepB DNA-primase, N-terminal domain"/>
    <property type="match status" value="1"/>
</dbReference>
<keyword evidence="2" id="KW-1185">Reference proteome</keyword>
<dbReference type="SUPFAM" id="SSF52540">
    <property type="entry name" value="P-loop containing nucleoside triphosphate hydrolases"/>
    <property type="match status" value="1"/>
</dbReference>
<reference evidence="1" key="1">
    <citation type="submission" date="2020-11" db="EMBL/GenBank/DDBJ databases">
        <title>Nocardia NEAU-351.nov., a novel actinomycete isolated from the cow dung.</title>
        <authorList>
            <person name="Zhang X."/>
        </authorList>
    </citation>
    <scope>NUCLEOTIDE SEQUENCE</scope>
    <source>
        <strain evidence="1">NEAU-351</strain>
    </source>
</reference>
<organism evidence="1 2">
    <name type="scientific">Nocardia bovistercoris</name>
    <dbReference type="NCBI Taxonomy" id="2785916"/>
    <lineage>
        <taxon>Bacteria</taxon>
        <taxon>Bacillati</taxon>
        <taxon>Actinomycetota</taxon>
        <taxon>Actinomycetes</taxon>
        <taxon>Mycobacteriales</taxon>
        <taxon>Nocardiaceae</taxon>
        <taxon>Nocardia</taxon>
    </lineage>
</organism>